<sequence>MPDPYKTRISLINRLKELDDNQSWDEFVTIYQGYIYTVIRNMNINEADRDELVQQVMIKLWEKIPALDSTGKKGRFRSWLSTVTRNCVIDYIRKRNRQMALMDKVTQEKERDYLNSVQVPASDLFEDESWRMHLTNKALDNIRPHFSDNAIQSFRLSLQGMEAQEIAETLDVKPESVYRLKTRVKASLIAEVKRLRAELE</sequence>
<dbReference type="GO" id="GO:0003677">
    <property type="term" value="F:DNA binding"/>
    <property type="evidence" value="ECO:0007669"/>
    <property type="project" value="UniProtKB-KW"/>
</dbReference>
<evidence type="ECO:0000313" key="6">
    <source>
        <dbReference type="EMBL" id="MBK1792141.1"/>
    </source>
</evidence>
<dbReference type="RefSeq" id="WP_200312155.1">
    <property type="nucleotide sequence ID" value="NZ_JAENIM010000043.1"/>
</dbReference>
<keyword evidence="3" id="KW-0238">DNA-binding</keyword>
<dbReference type="SUPFAM" id="SSF88946">
    <property type="entry name" value="Sigma2 domain of RNA polymerase sigma factors"/>
    <property type="match status" value="1"/>
</dbReference>
<organism evidence="6 7">
    <name type="scientific">Persicirhabdus sediminis</name>
    <dbReference type="NCBI Taxonomy" id="454144"/>
    <lineage>
        <taxon>Bacteria</taxon>
        <taxon>Pseudomonadati</taxon>
        <taxon>Verrucomicrobiota</taxon>
        <taxon>Verrucomicrobiia</taxon>
        <taxon>Verrucomicrobiales</taxon>
        <taxon>Verrucomicrobiaceae</taxon>
        <taxon>Persicirhabdus</taxon>
    </lineage>
</organism>
<proteinExistence type="predicted"/>
<dbReference type="GO" id="GO:0006352">
    <property type="term" value="P:DNA-templated transcription initiation"/>
    <property type="evidence" value="ECO:0007669"/>
    <property type="project" value="InterPro"/>
</dbReference>
<keyword evidence="4" id="KW-0804">Transcription</keyword>
<evidence type="ECO:0000256" key="1">
    <source>
        <dbReference type="ARBA" id="ARBA00023015"/>
    </source>
</evidence>
<evidence type="ECO:0000313" key="7">
    <source>
        <dbReference type="Proteomes" id="UP000624703"/>
    </source>
</evidence>
<protein>
    <submittedName>
        <fullName evidence="6">Sigma-70 family RNA polymerase sigma factor</fullName>
    </submittedName>
</protein>
<keyword evidence="7" id="KW-1185">Reference proteome</keyword>
<dbReference type="InterPro" id="IPR039425">
    <property type="entry name" value="RNA_pol_sigma-70-like"/>
</dbReference>
<dbReference type="PANTHER" id="PTHR43133:SF8">
    <property type="entry name" value="RNA POLYMERASE SIGMA FACTOR HI_1459-RELATED"/>
    <property type="match status" value="1"/>
</dbReference>
<name>A0A8J7MF01_9BACT</name>
<evidence type="ECO:0000256" key="4">
    <source>
        <dbReference type="ARBA" id="ARBA00023163"/>
    </source>
</evidence>
<dbReference type="PANTHER" id="PTHR43133">
    <property type="entry name" value="RNA POLYMERASE ECF-TYPE SIGMA FACTO"/>
    <property type="match status" value="1"/>
</dbReference>
<gene>
    <name evidence="6" type="ORF">JIN82_13345</name>
</gene>
<dbReference type="InterPro" id="IPR007627">
    <property type="entry name" value="RNA_pol_sigma70_r2"/>
</dbReference>
<dbReference type="Pfam" id="PF04542">
    <property type="entry name" value="Sigma70_r2"/>
    <property type="match status" value="1"/>
</dbReference>
<keyword evidence="1" id="KW-0805">Transcription regulation</keyword>
<feature type="domain" description="RNA polymerase sigma-70 region 2" evidence="5">
    <location>
        <begin position="28"/>
        <end position="97"/>
    </location>
</feature>
<dbReference type="NCBIfam" id="TIGR02937">
    <property type="entry name" value="sigma70-ECF"/>
    <property type="match status" value="1"/>
</dbReference>
<dbReference type="InterPro" id="IPR014284">
    <property type="entry name" value="RNA_pol_sigma-70_dom"/>
</dbReference>
<evidence type="ECO:0000259" key="5">
    <source>
        <dbReference type="Pfam" id="PF04542"/>
    </source>
</evidence>
<dbReference type="Gene3D" id="1.10.1740.10">
    <property type="match status" value="1"/>
</dbReference>
<dbReference type="GO" id="GO:0016987">
    <property type="term" value="F:sigma factor activity"/>
    <property type="evidence" value="ECO:0007669"/>
    <property type="project" value="UniProtKB-KW"/>
</dbReference>
<evidence type="ECO:0000256" key="2">
    <source>
        <dbReference type="ARBA" id="ARBA00023082"/>
    </source>
</evidence>
<evidence type="ECO:0000256" key="3">
    <source>
        <dbReference type="ARBA" id="ARBA00023125"/>
    </source>
</evidence>
<dbReference type="InterPro" id="IPR013325">
    <property type="entry name" value="RNA_pol_sigma_r2"/>
</dbReference>
<comment type="caution">
    <text evidence="6">The sequence shown here is derived from an EMBL/GenBank/DDBJ whole genome shotgun (WGS) entry which is preliminary data.</text>
</comment>
<keyword evidence="2" id="KW-0731">Sigma factor</keyword>
<dbReference type="EMBL" id="JAENIM010000043">
    <property type="protein sequence ID" value="MBK1792141.1"/>
    <property type="molecule type" value="Genomic_DNA"/>
</dbReference>
<dbReference type="AlphaFoldDB" id="A0A8J7MF01"/>
<reference evidence="6" key="1">
    <citation type="submission" date="2021-01" db="EMBL/GenBank/DDBJ databases">
        <title>Modified the classification status of verrucomicrobia.</title>
        <authorList>
            <person name="Feng X."/>
        </authorList>
    </citation>
    <scope>NUCLEOTIDE SEQUENCE</scope>
    <source>
        <strain evidence="6">_KCTC 22039</strain>
    </source>
</reference>
<accession>A0A8J7MF01</accession>
<dbReference type="Proteomes" id="UP000624703">
    <property type="component" value="Unassembled WGS sequence"/>
</dbReference>